<comment type="caution">
    <text evidence="6">The sequence shown here is derived from an EMBL/GenBank/DDBJ whole genome shotgun (WGS) entry which is preliminary data.</text>
</comment>
<dbReference type="Gene3D" id="1.10.630.10">
    <property type="entry name" value="Cytochrome P450"/>
    <property type="match status" value="1"/>
</dbReference>
<keyword evidence="1" id="KW-0349">Heme</keyword>
<feature type="transmembrane region" description="Helical" evidence="5">
    <location>
        <begin position="6"/>
        <end position="24"/>
    </location>
</feature>
<dbReference type="InterPro" id="IPR001128">
    <property type="entry name" value="Cyt_P450"/>
</dbReference>
<protein>
    <recommendedName>
        <fullName evidence="8">Cytochrome P450</fullName>
    </recommendedName>
</protein>
<keyword evidence="5" id="KW-0812">Transmembrane</keyword>
<evidence type="ECO:0000256" key="1">
    <source>
        <dbReference type="ARBA" id="ARBA00022617"/>
    </source>
</evidence>
<dbReference type="SUPFAM" id="SSF48264">
    <property type="entry name" value="Cytochrome P450"/>
    <property type="match status" value="1"/>
</dbReference>
<keyword evidence="2" id="KW-0479">Metal-binding</keyword>
<evidence type="ECO:0008006" key="8">
    <source>
        <dbReference type="Google" id="ProtNLM"/>
    </source>
</evidence>
<evidence type="ECO:0000256" key="2">
    <source>
        <dbReference type="ARBA" id="ARBA00022723"/>
    </source>
</evidence>
<feature type="region of interest" description="Disordered" evidence="4">
    <location>
        <begin position="265"/>
        <end position="287"/>
    </location>
</feature>
<evidence type="ECO:0000313" key="6">
    <source>
        <dbReference type="EMBL" id="KAK7955875.1"/>
    </source>
</evidence>
<sequence>MYQSTLILGCLFALLVQLFVKFYNDRHRMQKLQRAGLPMPPFSLLSGHLAAFKAVASALPLDATMHTILSKLSEAFPGGVFYLNLWPLFSGTWLVVTSPRVAIQVQALNLPKPETSHGPVDTITGGPSLTTMTGDVWKRWRTLFNPGFSPNYLLQLAPLVVKEVEVFCELLREEARKGQMFQLEDFTLRLTVDLIATVSLDTRLHFQTQPSPLALALQRQIEWASFGSILNPLKHYLTVRPLVLWYNARRMNTFIGAEIDKRHAELGDDSTSGGPDSKPEGLSPPKSKSVMSLALRQYLAEQKHVGVGQKESMASFKKIMTSQLCLFLFAGRDTTSSTLLYCFYLLAKHGKVLERVREEHTQVLGSSDVREAGRIISESPHKLNQLPYTTAVIKETLRLFAPAAAMREGRAGVDLVDDDGRRCPTEGCYVWSLTPAIHHNRRAWGETADEFRPERWLQHQNQAEEELATTDGTHGDPAPPNPGKGAWRPFEPGPRNCIGQTLVMLELRIALVMTLREFDIVPAYAEWDAENPGQGVKMVDGERAYQAVKADGGEHPADGLPCRVNVREQ</sequence>
<feature type="region of interest" description="Disordered" evidence="4">
    <location>
        <begin position="461"/>
        <end position="490"/>
    </location>
</feature>
<evidence type="ECO:0000256" key="3">
    <source>
        <dbReference type="ARBA" id="ARBA00023004"/>
    </source>
</evidence>
<dbReference type="RefSeq" id="XP_066701181.1">
    <property type="nucleotide sequence ID" value="XM_066841319.1"/>
</dbReference>
<reference evidence="6 7" key="1">
    <citation type="submission" date="2023-01" db="EMBL/GenBank/DDBJ databases">
        <title>Analysis of 21 Apiospora genomes using comparative genomics revels a genus with tremendous synthesis potential of carbohydrate active enzymes and secondary metabolites.</title>
        <authorList>
            <person name="Sorensen T."/>
        </authorList>
    </citation>
    <scope>NUCLEOTIDE SEQUENCE [LARGE SCALE GENOMIC DNA]</scope>
    <source>
        <strain evidence="6 7">CBS 24483</strain>
    </source>
</reference>
<dbReference type="GeneID" id="92074381"/>
<keyword evidence="3" id="KW-0408">Iron</keyword>
<organism evidence="6 7">
    <name type="scientific">Apiospora aurea</name>
    <dbReference type="NCBI Taxonomy" id="335848"/>
    <lineage>
        <taxon>Eukaryota</taxon>
        <taxon>Fungi</taxon>
        <taxon>Dikarya</taxon>
        <taxon>Ascomycota</taxon>
        <taxon>Pezizomycotina</taxon>
        <taxon>Sordariomycetes</taxon>
        <taxon>Xylariomycetidae</taxon>
        <taxon>Amphisphaeriales</taxon>
        <taxon>Apiosporaceae</taxon>
        <taxon>Apiospora</taxon>
    </lineage>
</organism>
<accession>A0ABR1QGM4</accession>
<evidence type="ECO:0000313" key="7">
    <source>
        <dbReference type="Proteomes" id="UP001391051"/>
    </source>
</evidence>
<gene>
    <name evidence="6" type="ORF">PG986_005097</name>
</gene>
<keyword evidence="7" id="KW-1185">Reference proteome</keyword>
<dbReference type="PRINTS" id="PR00385">
    <property type="entry name" value="P450"/>
</dbReference>
<dbReference type="InterPro" id="IPR050121">
    <property type="entry name" value="Cytochrome_P450_monoxygenase"/>
</dbReference>
<feature type="transmembrane region" description="Helical" evidence="5">
    <location>
        <begin position="75"/>
        <end position="96"/>
    </location>
</feature>
<dbReference type="Proteomes" id="UP001391051">
    <property type="component" value="Unassembled WGS sequence"/>
</dbReference>
<evidence type="ECO:0000256" key="4">
    <source>
        <dbReference type="SAM" id="MobiDB-lite"/>
    </source>
</evidence>
<dbReference type="InterPro" id="IPR002401">
    <property type="entry name" value="Cyt_P450_E_grp-I"/>
</dbReference>
<dbReference type="PANTHER" id="PTHR24305:SF222">
    <property type="entry name" value="CYTOCHROME P450 MONOOXYGENASE STCS"/>
    <property type="match status" value="1"/>
</dbReference>
<dbReference type="EMBL" id="JAQQWE010000004">
    <property type="protein sequence ID" value="KAK7955875.1"/>
    <property type="molecule type" value="Genomic_DNA"/>
</dbReference>
<proteinExistence type="predicted"/>
<name>A0ABR1QGM4_9PEZI</name>
<dbReference type="CDD" id="cd11051">
    <property type="entry name" value="CYP59-like"/>
    <property type="match status" value="1"/>
</dbReference>
<dbReference type="Pfam" id="PF00067">
    <property type="entry name" value="p450"/>
    <property type="match status" value="1"/>
</dbReference>
<evidence type="ECO:0000256" key="5">
    <source>
        <dbReference type="SAM" id="Phobius"/>
    </source>
</evidence>
<dbReference type="InterPro" id="IPR036396">
    <property type="entry name" value="Cyt_P450_sf"/>
</dbReference>
<dbReference type="PANTHER" id="PTHR24305">
    <property type="entry name" value="CYTOCHROME P450"/>
    <property type="match status" value="1"/>
</dbReference>
<keyword evidence="5" id="KW-0472">Membrane</keyword>
<keyword evidence="5" id="KW-1133">Transmembrane helix</keyword>
<dbReference type="PRINTS" id="PR00463">
    <property type="entry name" value="EP450I"/>
</dbReference>